<sequence>MISVVSTLFLLLRWVLVIQSPFGVDFGGGTPLFLSEEQSNHQVELHFQDNSDFQSHFGFCENAEEEKEETEEEGSIWALSELIFQLCNPTFSGQEKTFSQSRPGKGSLHLYDFYHSWKIALS</sequence>
<accession>A0ABQ6PRJ7</accession>
<name>A0ABQ6PRJ7_9BACT</name>
<keyword evidence="2" id="KW-1185">Reference proteome</keyword>
<evidence type="ECO:0000313" key="1">
    <source>
        <dbReference type="EMBL" id="GMQ29860.1"/>
    </source>
</evidence>
<comment type="caution">
    <text evidence="1">The sequence shown here is derived from an EMBL/GenBank/DDBJ whole genome shotgun (WGS) entry which is preliminary data.</text>
</comment>
<proteinExistence type="predicted"/>
<dbReference type="Proteomes" id="UP001338309">
    <property type="component" value="Unassembled WGS sequence"/>
</dbReference>
<protein>
    <submittedName>
        <fullName evidence="1">Uncharacterized protein</fullName>
    </submittedName>
</protein>
<dbReference type="RefSeq" id="WP_338224573.1">
    <property type="nucleotide sequence ID" value="NZ_BTPD01000007.1"/>
</dbReference>
<gene>
    <name evidence="1" type="ORF">Aconfl_25030</name>
</gene>
<organism evidence="1 2">
    <name type="scientific">Algoriphagus confluentis</name>
    <dbReference type="NCBI Taxonomy" id="1697556"/>
    <lineage>
        <taxon>Bacteria</taxon>
        <taxon>Pseudomonadati</taxon>
        <taxon>Bacteroidota</taxon>
        <taxon>Cytophagia</taxon>
        <taxon>Cytophagales</taxon>
        <taxon>Cyclobacteriaceae</taxon>
        <taxon>Algoriphagus</taxon>
    </lineage>
</organism>
<evidence type="ECO:0000313" key="2">
    <source>
        <dbReference type="Proteomes" id="UP001338309"/>
    </source>
</evidence>
<reference evidence="1 2" key="1">
    <citation type="submission" date="2023-08" db="EMBL/GenBank/DDBJ databases">
        <title>Draft genome sequence of Algoriphagus confluentis.</title>
        <authorList>
            <person name="Takatani N."/>
            <person name="Hosokawa M."/>
            <person name="Sawabe T."/>
        </authorList>
    </citation>
    <scope>NUCLEOTIDE SEQUENCE [LARGE SCALE GENOMIC DNA]</scope>
    <source>
        <strain evidence="1 2">NBRC 111222</strain>
    </source>
</reference>
<dbReference type="EMBL" id="BTPD01000007">
    <property type="protein sequence ID" value="GMQ29860.1"/>
    <property type="molecule type" value="Genomic_DNA"/>
</dbReference>